<gene>
    <name evidence="3" type="ORF">H7C18_12875</name>
</gene>
<dbReference type="PANTHER" id="PTHR30024">
    <property type="entry name" value="ALIPHATIC SULFONATES-BINDING PROTEIN-RELATED"/>
    <property type="match status" value="1"/>
</dbReference>
<dbReference type="InterPro" id="IPR015168">
    <property type="entry name" value="SsuA/THI5"/>
</dbReference>
<accession>A0A7X0SKR3</accession>
<proteinExistence type="predicted"/>
<evidence type="ECO:0000313" key="3">
    <source>
        <dbReference type="EMBL" id="MBB6731807.1"/>
    </source>
</evidence>
<evidence type="ECO:0000256" key="1">
    <source>
        <dbReference type="SAM" id="SignalP"/>
    </source>
</evidence>
<protein>
    <submittedName>
        <fullName evidence="3">ABC transporter substrate-binding protein</fullName>
    </submittedName>
</protein>
<feature type="signal peptide" evidence="1">
    <location>
        <begin position="1"/>
        <end position="27"/>
    </location>
</feature>
<comment type="caution">
    <text evidence="3">The sequence shown here is derived from an EMBL/GenBank/DDBJ whole genome shotgun (WGS) entry which is preliminary data.</text>
</comment>
<keyword evidence="4" id="KW-1185">Reference proteome</keyword>
<dbReference type="EMBL" id="JACJVO010000015">
    <property type="protein sequence ID" value="MBB6731807.1"/>
    <property type="molecule type" value="Genomic_DNA"/>
</dbReference>
<dbReference type="PROSITE" id="PS51257">
    <property type="entry name" value="PROKAR_LIPOPROTEIN"/>
    <property type="match status" value="1"/>
</dbReference>
<reference evidence="3 4" key="1">
    <citation type="submission" date="2020-08" db="EMBL/GenBank/DDBJ databases">
        <title>Cohnella phylogeny.</title>
        <authorList>
            <person name="Dunlap C."/>
        </authorList>
    </citation>
    <scope>NUCLEOTIDE SEQUENCE [LARGE SCALE GENOMIC DNA]</scope>
    <source>
        <strain evidence="3 4">CBP 2801</strain>
    </source>
</reference>
<dbReference type="AlphaFoldDB" id="A0A7X0SKR3"/>
<feature type="chain" id="PRO_5038394439" evidence="1">
    <location>
        <begin position="28"/>
        <end position="357"/>
    </location>
</feature>
<dbReference type="RefSeq" id="WP_185129475.1">
    <property type="nucleotide sequence ID" value="NZ_JACJVO010000015.1"/>
</dbReference>
<dbReference type="SUPFAM" id="SSF53850">
    <property type="entry name" value="Periplasmic binding protein-like II"/>
    <property type="match status" value="1"/>
</dbReference>
<sequence>MRKDRKKSRFAWVGAAAAILLVSALLAGCGSKSPSSAEAAPAGSAAASQDAGGAKNDPIKIKIADIVSNPVFRVAVNQGIFEKYGIDAEIVTFATPAEGINSLFIKQTDVAYGADFPILNAVSKGDYSIIAATGGDADKQAAQWKLFVRNDIQKPEDLKGKKLSTFRGTFVPYLWDEYLKQNGLSVKDTKEIGQGGLDEAYVALKKGEIDAAWITGAAMLAKFDSIEGAHVLTDMSQTSVRIGGDLIAPDSLIREHPQAVANFLKAIDESSQFIKDHPDQTADILFKEVKQPKEATLKDLATNNWSIGFTKEAYDSLAGQKKYMVDNGIIQTDFDLNAKVRLDPLKQSFPDRVTYEN</sequence>
<organism evidence="3 4">
    <name type="scientific">Cohnella zeiphila</name>
    <dbReference type="NCBI Taxonomy" id="2761120"/>
    <lineage>
        <taxon>Bacteria</taxon>
        <taxon>Bacillati</taxon>
        <taxon>Bacillota</taxon>
        <taxon>Bacilli</taxon>
        <taxon>Bacillales</taxon>
        <taxon>Paenibacillaceae</taxon>
        <taxon>Cohnella</taxon>
    </lineage>
</organism>
<evidence type="ECO:0000313" key="4">
    <source>
        <dbReference type="Proteomes" id="UP000564644"/>
    </source>
</evidence>
<dbReference type="Gene3D" id="3.40.190.10">
    <property type="entry name" value="Periplasmic binding protein-like II"/>
    <property type="match status" value="2"/>
</dbReference>
<keyword evidence="1" id="KW-0732">Signal</keyword>
<dbReference type="Pfam" id="PF09084">
    <property type="entry name" value="NMT1"/>
    <property type="match status" value="1"/>
</dbReference>
<feature type="domain" description="SsuA/THI5-like" evidence="2">
    <location>
        <begin position="74"/>
        <end position="280"/>
    </location>
</feature>
<evidence type="ECO:0000259" key="2">
    <source>
        <dbReference type="Pfam" id="PF09084"/>
    </source>
</evidence>
<dbReference type="Proteomes" id="UP000564644">
    <property type="component" value="Unassembled WGS sequence"/>
</dbReference>
<name>A0A7X0SKR3_9BACL</name>